<sequence length="315" mass="36156">MQHHGDDLYNYPNIQINFSSNIWTHTDLSLLKEHLSKRLDLIRNYPEPEARSLEKILAERLGISQEEILVTNGATDAIQLIANSFSERNQVTLHPTFSEYPEKKGTGVLRWICNPNNPTGHSRPPAELIPPHDSDDLHVIDQAYEDYTLAPMLTDRDIVDRPNCILLHSMTKKYCIPGLRLGYLTAHRDLIARLRRNMVPWSVNALAIEAGKFLVTNDIHVLPEMTWLLKETQRFRYLLNQIEGCEAQPTDTHFFLVRLSGHSARQVKEALAQRYGILVRDASTFKGIGPEYIRLATQLPEENDKLIRCLIQYLS</sequence>
<dbReference type="EC" id="4.1.1.81" evidence="4"/>
<dbReference type="PANTHER" id="PTHR42885:SF1">
    <property type="entry name" value="THREONINE-PHOSPHATE DECARBOXYLASE"/>
    <property type="match status" value="1"/>
</dbReference>
<dbReference type="Proteomes" id="UP000255283">
    <property type="component" value="Unassembled WGS sequence"/>
</dbReference>
<dbReference type="Pfam" id="PF00155">
    <property type="entry name" value="Aminotran_1_2"/>
    <property type="match status" value="1"/>
</dbReference>
<name>A0AAQ1UG12_9BACT</name>
<protein>
    <submittedName>
        <fullName evidence="4">Threonine-phosphate decarboxylase</fullName>
        <ecNumber evidence="4">4.1.1.81</ecNumber>
    </submittedName>
</protein>
<evidence type="ECO:0000256" key="2">
    <source>
        <dbReference type="ARBA" id="ARBA00022898"/>
    </source>
</evidence>
<dbReference type="SUPFAM" id="SSF53383">
    <property type="entry name" value="PLP-dependent transferases"/>
    <property type="match status" value="1"/>
</dbReference>
<keyword evidence="4" id="KW-0456">Lyase</keyword>
<comment type="cofactor">
    <cofactor evidence="1">
        <name>pyridoxal 5'-phosphate</name>
        <dbReference type="ChEBI" id="CHEBI:597326"/>
    </cofactor>
</comment>
<organism evidence="4 5">
    <name type="scientific">Segatella buccae</name>
    <dbReference type="NCBI Taxonomy" id="28126"/>
    <lineage>
        <taxon>Bacteria</taxon>
        <taxon>Pseudomonadati</taxon>
        <taxon>Bacteroidota</taxon>
        <taxon>Bacteroidia</taxon>
        <taxon>Bacteroidales</taxon>
        <taxon>Prevotellaceae</taxon>
        <taxon>Segatella</taxon>
    </lineage>
</organism>
<dbReference type="InterPro" id="IPR015421">
    <property type="entry name" value="PyrdxlP-dep_Trfase_major"/>
</dbReference>
<dbReference type="GO" id="GO:0030170">
    <property type="term" value="F:pyridoxal phosphate binding"/>
    <property type="evidence" value="ECO:0007669"/>
    <property type="project" value="InterPro"/>
</dbReference>
<dbReference type="InterPro" id="IPR004839">
    <property type="entry name" value="Aminotransferase_I/II_large"/>
</dbReference>
<accession>A0AAQ1UG12</accession>
<dbReference type="InterPro" id="IPR015424">
    <property type="entry name" value="PyrdxlP-dep_Trfase"/>
</dbReference>
<dbReference type="CDD" id="cd00609">
    <property type="entry name" value="AAT_like"/>
    <property type="match status" value="1"/>
</dbReference>
<dbReference type="InterPro" id="IPR015422">
    <property type="entry name" value="PyrdxlP-dep_Trfase_small"/>
</dbReference>
<dbReference type="GO" id="GO:0048472">
    <property type="term" value="F:threonine-phosphate decarboxylase activity"/>
    <property type="evidence" value="ECO:0007669"/>
    <property type="project" value="UniProtKB-EC"/>
</dbReference>
<evidence type="ECO:0000256" key="1">
    <source>
        <dbReference type="ARBA" id="ARBA00001933"/>
    </source>
</evidence>
<dbReference type="PANTHER" id="PTHR42885">
    <property type="entry name" value="HISTIDINOL-PHOSPHATE AMINOTRANSFERASE-RELATED"/>
    <property type="match status" value="1"/>
</dbReference>
<evidence type="ECO:0000313" key="5">
    <source>
        <dbReference type="Proteomes" id="UP000255283"/>
    </source>
</evidence>
<dbReference type="Gene3D" id="3.40.640.10">
    <property type="entry name" value="Type I PLP-dependent aspartate aminotransferase-like (Major domain)"/>
    <property type="match status" value="2"/>
</dbReference>
<reference evidence="4 5" key="1">
    <citation type="submission" date="2018-06" db="EMBL/GenBank/DDBJ databases">
        <authorList>
            <consortium name="Pathogen Informatics"/>
            <person name="Doyle S."/>
        </authorList>
    </citation>
    <scope>NUCLEOTIDE SEQUENCE [LARGE SCALE GENOMIC DNA]</scope>
    <source>
        <strain evidence="4 5">NCTC13063</strain>
    </source>
</reference>
<keyword evidence="2" id="KW-0663">Pyridoxal phosphate</keyword>
<evidence type="ECO:0000313" key="4">
    <source>
        <dbReference type="EMBL" id="SUB79171.1"/>
    </source>
</evidence>
<comment type="caution">
    <text evidence="4">The sequence shown here is derived from an EMBL/GenBank/DDBJ whole genome shotgun (WGS) entry which is preliminary data.</text>
</comment>
<feature type="domain" description="Aminotransferase class I/classII large" evidence="3">
    <location>
        <begin position="111"/>
        <end position="305"/>
    </location>
</feature>
<dbReference type="Gene3D" id="3.90.1150.10">
    <property type="entry name" value="Aspartate Aminotransferase, domain 1"/>
    <property type="match status" value="2"/>
</dbReference>
<dbReference type="AlphaFoldDB" id="A0AAQ1UG12"/>
<dbReference type="EMBL" id="UGTJ01000001">
    <property type="protein sequence ID" value="SUB79171.1"/>
    <property type="molecule type" value="Genomic_DNA"/>
</dbReference>
<proteinExistence type="predicted"/>
<dbReference type="RefSeq" id="WP_115153119.1">
    <property type="nucleotide sequence ID" value="NZ_DBFWLE010000008.1"/>
</dbReference>
<gene>
    <name evidence="4" type="primary">cobD_1</name>
    <name evidence="4" type="ORF">NCTC13063_00428</name>
</gene>
<evidence type="ECO:0000259" key="3">
    <source>
        <dbReference type="Pfam" id="PF00155"/>
    </source>
</evidence>